<dbReference type="InterPro" id="IPR035991">
    <property type="entry name" value="Casein_kinase_II_beta-like"/>
</dbReference>
<feature type="signal peptide" evidence="2">
    <location>
        <begin position="1"/>
        <end position="28"/>
    </location>
</feature>
<reference evidence="3" key="2">
    <citation type="submission" date="2023-06" db="EMBL/GenBank/DDBJ databases">
        <authorList>
            <person name="Ma L."/>
            <person name="Liu K.-W."/>
            <person name="Li Z."/>
            <person name="Hsiao Y.-Y."/>
            <person name="Qi Y."/>
            <person name="Fu T."/>
            <person name="Tang G."/>
            <person name="Zhang D."/>
            <person name="Sun W.-H."/>
            <person name="Liu D.-K."/>
            <person name="Li Y."/>
            <person name="Chen G.-Z."/>
            <person name="Liu X.-D."/>
            <person name="Liao X.-Y."/>
            <person name="Jiang Y.-T."/>
            <person name="Yu X."/>
            <person name="Hao Y."/>
            <person name="Huang J."/>
            <person name="Zhao X.-W."/>
            <person name="Ke S."/>
            <person name="Chen Y.-Y."/>
            <person name="Wu W.-L."/>
            <person name="Hsu J.-L."/>
            <person name="Lin Y.-F."/>
            <person name="Huang M.-D."/>
            <person name="Li C.-Y."/>
            <person name="Huang L."/>
            <person name="Wang Z.-W."/>
            <person name="Zhao X."/>
            <person name="Zhong W.-Y."/>
            <person name="Peng D.-H."/>
            <person name="Ahmad S."/>
            <person name="Lan S."/>
            <person name="Zhang J.-S."/>
            <person name="Tsai W.-C."/>
            <person name="Van De Peer Y."/>
            <person name="Liu Z.-J."/>
        </authorList>
    </citation>
    <scope>NUCLEOTIDE SEQUENCE</scope>
    <source>
        <strain evidence="3">CP</strain>
        <tissue evidence="3">Leaves</tissue>
    </source>
</reference>
<evidence type="ECO:0000313" key="3">
    <source>
        <dbReference type="EMBL" id="KAK1315554.1"/>
    </source>
</evidence>
<dbReference type="GO" id="GO:0016301">
    <property type="term" value="F:kinase activity"/>
    <property type="evidence" value="ECO:0007669"/>
    <property type="project" value="UniProtKB-KW"/>
</dbReference>
<dbReference type="Pfam" id="PF01214">
    <property type="entry name" value="CK_II_beta"/>
    <property type="match status" value="1"/>
</dbReference>
<keyword evidence="3" id="KW-0808">Transferase</keyword>
<sequence length="133" mass="14854">MMKMGGRGFFNWHVVRMGSIFHLPVVVAEGGRTGRRSRGGGGGSDGGDGCFKDLVREIKRIVYTYDVVNVRLHVRYMRPHIPVGLRLHMRTACEVDGEEHSEIESAAELLYGLIHARYILTNKSLNAMVNSIV</sequence>
<protein>
    <submittedName>
        <fullName evidence="3">Casein kinase II subunit beta</fullName>
    </submittedName>
</protein>
<dbReference type="Gene3D" id="1.10.1820.10">
    <property type="entry name" value="protein kinase ck2 holoenzyme, chain C, domain 1"/>
    <property type="match status" value="1"/>
</dbReference>
<dbReference type="InterPro" id="IPR016149">
    <property type="entry name" value="Casein_kin_II_reg-sub_N"/>
</dbReference>
<proteinExistence type="inferred from homology"/>
<name>A0AAV9ERQ0_ACOCL</name>
<dbReference type="InterPro" id="IPR000704">
    <property type="entry name" value="Casein_kinase_II_reg-sub"/>
</dbReference>
<evidence type="ECO:0000256" key="1">
    <source>
        <dbReference type="ARBA" id="ARBA00006941"/>
    </source>
</evidence>
<dbReference type="SUPFAM" id="SSF57798">
    <property type="entry name" value="Casein kinase II beta subunit"/>
    <property type="match status" value="1"/>
</dbReference>
<keyword evidence="2" id="KW-0732">Signal</keyword>
<evidence type="ECO:0000313" key="4">
    <source>
        <dbReference type="Proteomes" id="UP001180020"/>
    </source>
</evidence>
<dbReference type="Proteomes" id="UP001180020">
    <property type="component" value="Unassembled WGS sequence"/>
</dbReference>
<dbReference type="AlphaFoldDB" id="A0AAV9ERQ0"/>
<organism evidence="3 4">
    <name type="scientific">Acorus calamus</name>
    <name type="common">Sweet flag</name>
    <dbReference type="NCBI Taxonomy" id="4465"/>
    <lineage>
        <taxon>Eukaryota</taxon>
        <taxon>Viridiplantae</taxon>
        <taxon>Streptophyta</taxon>
        <taxon>Embryophyta</taxon>
        <taxon>Tracheophyta</taxon>
        <taxon>Spermatophyta</taxon>
        <taxon>Magnoliopsida</taxon>
        <taxon>Liliopsida</taxon>
        <taxon>Acoraceae</taxon>
        <taxon>Acorus</taxon>
    </lineage>
</organism>
<dbReference type="GO" id="GO:0019887">
    <property type="term" value="F:protein kinase regulator activity"/>
    <property type="evidence" value="ECO:0007669"/>
    <property type="project" value="InterPro"/>
</dbReference>
<comment type="similarity">
    <text evidence="1">Belongs to the casein kinase 2 subunit beta family.</text>
</comment>
<keyword evidence="4" id="KW-1185">Reference proteome</keyword>
<gene>
    <name evidence="3" type="primary">CKB1</name>
    <name evidence="3" type="ORF">QJS10_CPA05g01736</name>
</gene>
<reference evidence="3" key="1">
    <citation type="journal article" date="2023" name="Nat. Commun.">
        <title>Diploid and tetraploid genomes of Acorus and the evolution of monocots.</title>
        <authorList>
            <person name="Ma L."/>
            <person name="Liu K.W."/>
            <person name="Li Z."/>
            <person name="Hsiao Y.Y."/>
            <person name="Qi Y."/>
            <person name="Fu T."/>
            <person name="Tang G.D."/>
            <person name="Zhang D."/>
            <person name="Sun W.H."/>
            <person name="Liu D.K."/>
            <person name="Li Y."/>
            <person name="Chen G.Z."/>
            <person name="Liu X.D."/>
            <person name="Liao X.Y."/>
            <person name="Jiang Y.T."/>
            <person name="Yu X."/>
            <person name="Hao Y."/>
            <person name="Huang J."/>
            <person name="Zhao X.W."/>
            <person name="Ke S."/>
            <person name="Chen Y.Y."/>
            <person name="Wu W.L."/>
            <person name="Hsu J.L."/>
            <person name="Lin Y.F."/>
            <person name="Huang M.D."/>
            <person name="Li C.Y."/>
            <person name="Huang L."/>
            <person name="Wang Z.W."/>
            <person name="Zhao X."/>
            <person name="Zhong W.Y."/>
            <person name="Peng D.H."/>
            <person name="Ahmad S."/>
            <person name="Lan S."/>
            <person name="Zhang J.S."/>
            <person name="Tsai W.C."/>
            <person name="Van de Peer Y."/>
            <person name="Liu Z.J."/>
        </authorList>
    </citation>
    <scope>NUCLEOTIDE SEQUENCE</scope>
    <source>
        <strain evidence="3">CP</strain>
    </source>
</reference>
<feature type="chain" id="PRO_5043709642" evidence="2">
    <location>
        <begin position="29"/>
        <end position="133"/>
    </location>
</feature>
<keyword evidence="3" id="KW-0418">Kinase</keyword>
<dbReference type="EMBL" id="JAUJYO010000005">
    <property type="protein sequence ID" value="KAK1315554.1"/>
    <property type="molecule type" value="Genomic_DNA"/>
</dbReference>
<dbReference type="GO" id="GO:0005956">
    <property type="term" value="C:protein kinase CK2 complex"/>
    <property type="evidence" value="ECO:0007669"/>
    <property type="project" value="InterPro"/>
</dbReference>
<accession>A0AAV9ERQ0</accession>
<comment type="caution">
    <text evidence="3">The sequence shown here is derived from an EMBL/GenBank/DDBJ whole genome shotgun (WGS) entry which is preliminary data.</text>
</comment>
<evidence type="ECO:0000256" key="2">
    <source>
        <dbReference type="SAM" id="SignalP"/>
    </source>
</evidence>